<gene>
    <name evidence="2" type="ORF">G3576_04080</name>
</gene>
<keyword evidence="1" id="KW-0812">Transmembrane</keyword>
<comment type="caution">
    <text evidence="2">The sequence shown here is derived from an EMBL/GenBank/DDBJ whole genome shotgun (WGS) entry which is preliminary data.</text>
</comment>
<protein>
    <recommendedName>
        <fullName evidence="4">DUF3592 domain-containing protein</fullName>
    </recommendedName>
</protein>
<keyword evidence="1" id="KW-0472">Membrane</keyword>
<dbReference type="RefSeq" id="WP_164693018.1">
    <property type="nucleotide sequence ID" value="NZ_JAAIKB010000001.1"/>
</dbReference>
<reference evidence="2 3" key="1">
    <citation type="submission" date="2020-02" db="EMBL/GenBank/DDBJ databases">
        <authorList>
            <person name="Kim H.M."/>
            <person name="Jeon C.O."/>
        </authorList>
    </citation>
    <scope>NUCLEOTIDE SEQUENCE [LARGE SCALE GENOMIC DNA]</scope>
    <source>
        <strain evidence="2 3">PeD5</strain>
    </source>
</reference>
<dbReference type="EMBL" id="JAAIKB010000001">
    <property type="protein sequence ID" value="NGM19181.1"/>
    <property type="molecule type" value="Genomic_DNA"/>
</dbReference>
<organism evidence="2 3">
    <name type="scientific">Falsiroseomonas algicola</name>
    <dbReference type="NCBI Taxonomy" id="2716930"/>
    <lineage>
        <taxon>Bacteria</taxon>
        <taxon>Pseudomonadati</taxon>
        <taxon>Pseudomonadota</taxon>
        <taxon>Alphaproteobacteria</taxon>
        <taxon>Acetobacterales</taxon>
        <taxon>Roseomonadaceae</taxon>
        <taxon>Falsiroseomonas</taxon>
    </lineage>
</organism>
<reference evidence="2 3" key="2">
    <citation type="submission" date="2020-03" db="EMBL/GenBank/DDBJ databases">
        <title>Roseomonas stagni sp. nov., isolated from pond water in Japan.</title>
        <authorList>
            <person name="Furuhata K."/>
            <person name="Miyamoto H."/>
            <person name="Goto K."/>
        </authorList>
    </citation>
    <scope>NUCLEOTIDE SEQUENCE [LARGE SCALE GENOMIC DNA]</scope>
    <source>
        <strain evidence="2 3">PeD5</strain>
    </source>
</reference>
<dbReference type="Proteomes" id="UP000475385">
    <property type="component" value="Unassembled WGS sequence"/>
</dbReference>
<evidence type="ECO:0000313" key="3">
    <source>
        <dbReference type="Proteomes" id="UP000475385"/>
    </source>
</evidence>
<feature type="transmembrane region" description="Helical" evidence="1">
    <location>
        <begin position="128"/>
        <end position="152"/>
    </location>
</feature>
<feature type="transmembrane region" description="Helical" evidence="1">
    <location>
        <begin position="12"/>
        <end position="34"/>
    </location>
</feature>
<accession>A0A6M1LG61</accession>
<dbReference type="AlphaFoldDB" id="A0A6M1LG61"/>
<name>A0A6M1LG61_9PROT</name>
<evidence type="ECO:0000256" key="1">
    <source>
        <dbReference type="SAM" id="Phobius"/>
    </source>
</evidence>
<proteinExistence type="predicted"/>
<keyword evidence="3" id="KW-1185">Reference proteome</keyword>
<evidence type="ECO:0000313" key="2">
    <source>
        <dbReference type="EMBL" id="NGM19181.1"/>
    </source>
</evidence>
<keyword evidence="1" id="KW-1133">Transmembrane helix</keyword>
<sequence length="158" mass="17340">MTKPAPMTRNLTWGFLWGAIAPLLLALIITGIVLRQASTHPGEPSEVLVEWTGRSFSKPRRVEMAFIVTDPAGNAATIEAGQRYRGEVGLGMWGKVPSAGDQLRVYLPPDRFPELVPVDGRTAARGTLAILPFFWLMALLWLFVAAALHWGFSSTKPK</sequence>
<evidence type="ECO:0008006" key="4">
    <source>
        <dbReference type="Google" id="ProtNLM"/>
    </source>
</evidence>